<evidence type="ECO:0000313" key="3">
    <source>
        <dbReference type="Proteomes" id="UP000076871"/>
    </source>
</evidence>
<dbReference type="CDD" id="cd18186">
    <property type="entry name" value="BTB_POZ_ZBTB_KLHL-like"/>
    <property type="match status" value="1"/>
</dbReference>
<reference evidence="2 3" key="1">
    <citation type="journal article" date="2016" name="Mol. Biol. Evol.">
        <title>Comparative Genomics of Early-Diverging Mushroom-Forming Fungi Provides Insights into the Origins of Lignocellulose Decay Capabilities.</title>
        <authorList>
            <person name="Nagy L.G."/>
            <person name="Riley R."/>
            <person name="Tritt A."/>
            <person name="Adam C."/>
            <person name="Daum C."/>
            <person name="Floudas D."/>
            <person name="Sun H."/>
            <person name="Yadav J.S."/>
            <person name="Pangilinan J."/>
            <person name="Larsson K.H."/>
            <person name="Matsuura K."/>
            <person name="Barry K."/>
            <person name="Labutti K."/>
            <person name="Kuo R."/>
            <person name="Ohm R.A."/>
            <person name="Bhattacharya S.S."/>
            <person name="Shirouzu T."/>
            <person name="Yoshinaga Y."/>
            <person name="Martin F.M."/>
            <person name="Grigoriev I.V."/>
            <person name="Hibbett D.S."/>
        </authorList>
    </citation>
    <scope>NUCLEOTIDE SEQUENCE [LARGE SCALE GENOMIC DNA]</scope>
    <source>
        <strain evidence="2 3">93-53</strain>
    </source>
</reference>
<dbReference type="InterPro" id="IPR000210">
    <property type="entry name" value="BTB/POZ_dom"/>
</dbReference>
<dbReference type="SUPFAM" id="SSF54695">
    <property type="entry name" value="POZ domain"/>
    <property type="match status" value="2"/>
</dbReference>
<gene>
    <name evidence="2" type="ORF">LAESUDRAFT_813946</name>
</gene>
<feature type="domain" description="BTB" evidence="1">
    <location>
        <begin position="20"/>
        <end position="83"/>
    </location>
</feature>
<dbReference type="GeneID" id="63831573"/>
<dbReference type="InterPro" id="IPR011333">
    <property type="entry name" value="SKP1/BTB/POZ_sf"/>
</dbReference>
<evidence type="ECO:0000313" key="2">
    <source>
        <dbReference type="EMBL" id="KZT04850.1"/>
    </source>
</evidence>
<sequence length="505" mass="56743">MKNESPPSVASSPFDDPNDADITLRSADGVDFHVYRAILGAASPIFKQMWTLPQATKDHPQIDDATLVSEDSTTLDRLLRFIYPTRDPDLESDLQSVGAVLKAAAKYDIEYLEERLRKTLSAFDDPLRVYAIATSAHLGYEQEALQAVVEWCESDELSLSSYVPEMDDISAGVYFRALQFYARHQNRDKRDCSLPGKYTFCYPEPSCAHSHPEKEQLVIPSPFDQPSPLTDIIVHSSDDHHFYANKAILTYASSVLADKIEDAMKSGPKSEDENCALHLNLSGRTLLHLLQLCHPAGAAPSLDDWDELTTVIDAAASYKMTRALEYAKSKWAERIAARPMQSYLFAMQRGWTADATTAARYAMLLSSDDYIPEMERVSASVYRRFLEYRQKWREAVVKASHVKFMTTLGTEERRYGSIYWSDEDVREWLEYQWHAVSLLCGAGLLCADTGRTQGGDGVQKRIEGLLFSAGHAWMGSMASGAPQNMENVMVKVFQRILKVASEIEL</sequence>
<dbReference type="Gene3D" id="3.30.710.10">
    <property type="entry name" value="Potassium Channel Kv1.1, Chain A"/>
    <property type="match status" value="2"/>
</dbReference>
<dbReference type="RefSeq" id="XP_040762590.1">
    <property type="nucleotide sequence ID" value="XM_040914546.1"/>
</dbReference>
<dbReference type="PANTHER" id="PTHR46672">
    <property type="entry name" value="OS08G0495500 PROTEIN-RELATED"/>
    <property type="match status" value="1"/>
</dbReference>
<dbReference type="SMART" id="SM00225">
    <property type="entry name" value="BTB"/>
    <property type="match status" value="2"/>
</dbReference>
<dbReference type="EMBL" id="KV427634">
    <property type="protein sequence ID" value="KZT04850.1"/>
    <property type="molecule type" value="Genomic_DNA"/>
</dbReference>
<dbReference type="STRING" id="1314785.A0A165DGV1"/>
<dbReference type="PROSITE" id="PS50097">
    <property type="entry name" value="BTB"/>
    <property type="match status" value="1"/>
</dbReference>
<dbReference type="OrthoDB" id="3164835at2759"/>
<protein>
    <recommendedName>
        <fullName evidence="1">BTB domain-containing protein</fullName>
    </recommendedName>
</protein>
<evidence type="ECO:0000259" key="1">
    <source>
        <dbReference type="PROSITE" id="PS50097"/>
    </source>
</evidence>
<name>A0A165DGV1_9APHY</name>
<keyword evidence="3" id="KW-1185">Reference proteome</keyword>
<dbReference type="Pfam" id="PF00651">
    <property type="entry name" value="BTB"/>
    <property type="match status" value="2"/>
</dbReference>
<organism evidence="2 3">
    <name type="scientific">Laetiporus sulphureus 93-53</name>
    <dbReference type="NCBI Taxonomy" id="1314785"/>
    <lineage>
        <taxon>Eukaryota</taxon>
        <taxon>Fungi</taxon>
        <taxon>Dikarya</taxon>
        <taxon>Basidiomycota</taxon>
        <taxon>Agaricomycotina</taxon>
        <taxon>Agaricomycetes</taxon>
        <taxon>Polyporales</taxon>
        <taxon>Laetiporus</taxon>
    </lineage>
</organism>
<dbReference type="Proteomes" id="UP000076871">
    <property type="component" value="Unassembled WGS sequence"/>
</dbReference>
<proteinExistence type="predicted"/>
<dbReference type="AlphaFoldDB" id="A0A165DGV1"/>
<accession>A0A165DGV1</accession>
<dbReference type="PANTHER" id="PTHR46672:SF1">
    <property type="entry name" value="OS08G0103600 PROTEIN"/>
    <property type="match status" value="1"/>
</dbReference>
<dbReference type="InterPro" id="IPR044714">
    <property type="entry name" value="AtSIBP1-like"/>
</dbReference>
<dbReference type="InParanoid" id="A0A165DGV1"/>